<dbReference type="InterPro" id="IPR013083">
    <property type="entry name" value="Znf_RING/FYVE/PHD"/>
</dbReference>
<keyword evidence="1 3" id="KW-0863">Zinc-finger</keyword>
<evidence type="ECO:0000259" key="4">
    <source>
        <dbReference type="PROSITE" id="PS50089"/>
    </source>
</evidence>
<dbReference type="AlphaFoldDB" id="T1GFM5"/>
<keyword evidence="1 3" id="KW-0479">Metal-binding</keyword>
<evidence type="ECO:0000256" key="2">
    <source>
        <dbReference type="ARBA" id="ARBA00022833"/>
    </source>
</evidence>
<dbReference type="STRING" id="36166.T1GFM5"/>
<dbReference type="InterPro" id="IPR047134">
    <property type="entry name" value="RNF4"/>
</dbReference>
<evidence type="ECO:0000256" key="1">
    <source>
        <dbReference type="ARBA" id="ARBA00022771"/>
    </source>
</evidence>
<evidence type="ECO:0000313" key="6">
    <source>
        <dbReference type="Proteomes" id="UP000015102"/>
    </source>
</evidence>
<name>T1GFM5_MEGSC</name>
<protein>
    <recommendedName>
        <fullName evidence="4">RING-type domain-containing protein</fullName>
    </recommendedName>
</protein>
<dbReference type="SUPFAM" id="SSF57850">
    <property type="entry name" value="RING/U-box"/>
    <property type="match status" value="1"/>
</dbReference>
<dbReference type="EMBL" id="CAQQ02018103">
    <property type="status" value="NOT_ANNOTATED_CDS"/>
    <property type="molecule type" value="Genomic_DNA"/>
</dbReference>
<organism evidence="5 6">
    <name type="scientific">Megaselia scalaris</name>
    <name type="common">Humpbacked fly</name>
    <name type="synonym">Phora scalaris</name>
    <dbReference type="NCBI Taxonomy" id="36166"/>
    <lineage>
        <taxon>Eukaryota</taxon>
        <taxon>Metazoa</taxon>
        <taxon>Ecdysozoa</taxon>
        <taxon>Arthropoda</taxon>
        <taxon>Hexapoda</taxon>
        <taxon>Insecta</taxon>
        <taxon>Pterygota</taxon>
        <taxon>Neoptera</taxon>
        <taxon>Endopterygota</taxon>
        <taxon>Diptera</taxon>
        <taxon>Brachycera</taxon>
        <taxon>Muscomorpha</taxon>
        <taxon>Platypezoidea</taxon>
        <taxon>Phoridae</taxon>
        <taxon>Megaseliini</taxon>
        <taxon>Megaselia</taxon>
    </lineage>
</organism>
<reference evidence="5" key="2">
    <citation type="submission" date="2015-06" db="UniProtKB">
        <authorList>
            <consortium name="EnsemblMetazoa"/>
        </authorList>
    </citation>
    <scope>IDENTIFICATION</scope>
</reference>
<keyword evidence="2" id="KW-0862">Zinc</keyword>
<evidence type="ECO:0000256" key="3">
    <source>
        <dbReference type="PROSITE-ProRule" id="PRU00175"/>
    </source>
</evidence>
<dbReference type="InterPro" id="IPR002350">
    <property type="entry name" value="Kazal_dom"/>
</dbReference>
<dbReference type="GO" id="GO:0008270">
    <property type="term" value="F:zinc ion binding"/>
    <property type="evidence" value="ECO:0007669"/>
    <property type="project" value="UniProtKB-KW"/>
</dbReference>
<dbReference type="PANTHER" id="PTHR23041:SF78">
    <property type="entry name" value="E3 UBIQUITIN-PROTEIN LIGASE RNF4"/>
    <property type="match status" value="1"/>
</dbReference>
<dbReference type="EnsemblMetazoa" id="MESCA002169-RA">
    <property type="protein sequence ID" value="MESCA002169-PA"/>
    <property type="gene ID" value="MESCA002169"/>
</dbReference>
<keyword evidence="6" id="KW-1185">Reference proteome</keyword>
<dbReference type="PROSITE" id="PS00282">
    <property type="entry name" value="KAZAL_1"/>
    <property type="match status" value="1"/>
</dbReference>
<feature type="domain" description="RING-type" evidence="4">
    <location>
        <begin position="3"/>
        <end position="44"/>
    </location>
</feature>
<dbReference type="Proteomes" id="UP000015102">
    <property type="component" value="Unassembled WGS sequence"/>
</dbReference>
<sequence length="121" mass="14169">MECVICAEDLLTNGSVVTIPCGHIFHKTCLMKSLTYRSSCPLCRNRTFVTQLHTIYLNSILREIPAKICEEIREYKFEKRSPEIPEEYCFKTDTSIIKYIILFLGFFGIKNQSGLRFVWKF</sequence>
<dbReference type="EMBL" id="CAQQ02018106">
    <property type="status" value="NOT_ANNOTATED_CDS"/>
    <property type="molecule type" value="Genomic_DNA"/>
</dbReference>
<dbReference type="PANTHER" id="PTHR23041">
    <property type="entry name" value="RING FINGER DOMAIN-CONTAINING"/>
    <property type="match status" value="1"/>
</dbReference>
<dbReference type="PROSITE" id="PS50089">
    <property type="entry name" value="ZF_RING_2"/>
    <property type="match status" value="1"/>
</dbReference>
<evidence type="ECO:0000313" key="5">
    <source>
        <dbReference type="EnsemblMetazoa" id="MESCA002169-PA"/>
    </source>
</evidence>
<dbReference type="InterPro" id="IPR001841">
    <property type="entry name" value="Znf_RING"/>
</dbReference>
<dbReference type="Pfam" id="PF13639">
    <property type="entry name" value="zf-RING_2"/>
    <property type="match status" value="1"/>
</dbReference>
<dbReference type="EMBL" id="CAQQ02018104">
    <property type="status" value="NOT_ANNOTATED_CDS"/>
    <property type="molecule type" value="Genomic_DNA"/>
</dbReference>
<reference evidence="6" key="1">
    <citation type="submission" date="2013-02" db="EMBL/GenBank/DDBJ databases">
        <authorList>
            <person name="Hughes D."/>
        </authorList>
    </citation>
    <scope>NUCLEOTIDE SEQUENCE</scope>
    <source>
        <strain>Durham</strain>
        <strain evidence="6">NC isolate 2 -- Noor lab</strain>
    </source>
</reference>
<proteinExistence type="predicted"/>
<dbReference type="HOGENOM" id="CLU_2040734_0_0_1"/>
<accession>T1GFM5</accession>
<dbReference type="EMBL" id="CAQQ02018105">
    <property type="status" value="NOT_ANNOTATED_CDS"/>
    <property type="molecule type" value="Genomic_DNA"/>
</dbReference>
<dbReference type="Gene3D" id="3.30.40.10">
    <property type="entry name" value="Zinc/RING finger domain, C3HC4 (zinc finger)"/>
    <property type="match status" value="1"/>
</dbReference>
<dbReference type="SMART" id="SM00184">
    <property type="entry name" value="RING"/>
    <property type="match status" value="1"/>
</dbReference>